<feature type="region of interest" description="Disordered" evidence="1">
    <location>
        <begin position="259"/>
        <end position="302"/>
    </location>
</feature>
<dbReference type="SUPFAM" id="SSF52151">
    <property type="entry name" value="FabD/lysophospholipase-like"/>
    <property type="match status" value="1"/>
</dbReference>
<dbReference type="SMART" id="SM00827">
    <property type="entry name" value="PKS_AT"/>
    <property type="match status" value="1"/>
</dbReference>
<dbReference type="Pfam" id="PF00698">
    <property type="entry name" value="Acyl_transf_1"/>
    <property type="match status" value="1"/>
</dbReference>
<organism evidence="3 4">
    <name type="scientific">Streptomyces chattanoogensis</name>
    <dbReference type="NCBI Taxonomy" id="66876"/>
    <lineage>
        <taxon>Bacteria</taxon>
        <taxon>Bacillati</taxon>
        <taxon>Actinomycetota</taxon>
        <taxon>Actinomycetes</taxon>
        <taxon>Kitasatosporales</taxon>
        <taxon>Streptomycetaceae</taxon>
        <taxon>Streptomyces</taxon>
    </lineage>
</organism>
<evidence type="ECO:0000256" key="1">
    <source>
        <dbReference type="SAM" id="MobiDB-lite"/>
    </source>
</evidence>
<dbReference type="Gene3D" id="3.40.366.10">
    <property type="entry name" value="Malonyl-Coenzyme A Acyl Carrier Protein, domain 2"/>
    <property type="match status" value="1"/>
</dbReference>
<dbReference type="InterPro" id="IPR001227">
    <property type="entry name" value="Ac_transferase_dom_sf"/>
</dbReference>
<feature type="compositionally biased region" description="Low complexity" evidence="1">
    <location>
        <begin position="284"/>
        <end position="293"/>
    </location>
</feature>
<dbReference type="InterPro" id="IPR016035">
    <property type="entry name" value="Acyl_Trfase/lysoPLipase"/>
</dbReference>
<name>A0A0N0H3Z9_9ACTN</name>
<dbReference type="SUPFAM" id="SSF55048">
    <property type="entry name" value="Probable ACP-binding domain of malonyl-CoA ACP transacylase"/>
    <property type="match status" value="1"/>
</dbReference>
<evidence type="ECO:0000313" key="3">
    <source>
        <dbReference type="EMBL" id="KPC66420.1"/>
    </source>
</evidence>
<dbReference type="PANTHER" id="PTHR42681">
    <property type="entry name" value="MALONYL-COA-ACYL CARRIER PROTEIN TRANSACYLASE, MITOCHONDRIAL"/>
    <property type="match status" value="1"/>
</dbReference>
<keyword evidence="4" id="KW-1185">Reference proteome</keyword>
<feature type="domain" description="Malonyl-CoA:ACP transacylase (MAT)" evidence="2">
    <location>
        <begin position="1"/>
        <end position="298"/>
    </location>
</feature>
<dbReference type="GO" id="GO:0005829">
    <property type="term" value="C:cytosol"/>
    <property type="evidence" value="ECO:0007669"/>
    <property type="project" value="TreeGrafter"/>
</dbReference>
<dbReference type="AlphaFoldDB" id="A0A0N0H3Z9"/>
<dbReference type="InterPro" id="IPR016036">
    <property type="entry name" value="Malonyl_transacylase_ACP-bd"/>
</dbReference>
<dbReference type="PATRIC" id="fig|66876.3.peg.1095"/>
<proteinExistence type="predicted"/>
<dbReference type="InterPro" id="IPR050858">
    <property type="entry name" value="Mal-CoA-ACP_Trans/PKS_FabD"/>
</dbReference>
<evidence type="ECO:0000259" key="2">
    <source>
        <dbReference type="SMART" id="SM00827"/>
    </source>
</evidence>
<sequence>MFGRADDVGAEFGIPPLGGALLGGTPPSGRDLAHGPVGTAQLALFCSSVAVHRALCGIGRAPDRVVGVSFGEIAALTAAGVFDIPGGARIACLLAQHLQRCEGRLTLLGTGEGRANALLREAGCPGLAVACVNDPGETVISGPLRELQTAEKCAQRQGLSVTRLRLPFSSHHPALKGPADAFAAAIRTVPARAARLPVHSAVRGGPYGPGDDVHRGLADCLVRPARLPEVLFQVTTPAPALLLEAGTGRALTRNVRRTVPPSAARAAAPLGEPGFSWAPGGRTPAGALPGSPALLPPPEQSP</sequence>
<dbReference type="InterPro" id="IPR014043">
    <property type="entry name" value="Acyl_transferase_dom"/>
</dbReference>
<dbReference type="GO" id="GO:0006633">
    <property type="term" value="P:fatty acid biosynthetic process"/>
    <property type="evidence" value="ECO:0007669"/>
    <property type="project" value="TreeGrafter"/>
</dbReference>
<protein>
    <recommendedName>
        <fullName evidence="2">Malonyl-CoA:ACP transacylase (MAT) domain-containing protein</fullName>
    </recommendedName>
</protein>
<comment type="caution">
    <text evidence="3">The sequence shown here is derived from an EMBL/GenBank/DDBJ whole genome shotgun (WGS) entry which is preliminary data.</text>
</comment>
<dbReference type="GO" id="GO:0004314">
    <property type="term" value="F:[acyl-carrier-protein] S-malonyltransferase activity"/>
    <property type="evidence" value="ECO:0007669"/>
    <property type="project" value="TreeGrafter"/>
</dbReference>
<dbReference type="Proteomes" id="UP000037982">
    <property type="component" value="Unassembled WGS sequence"/>
</dbReference>
<reference evidence="4" key="1">
    <citation type="submission" date="2015-07" db="EMBL/GenBank/DDBJ databases">
        <authorList>
            <person name="Ju K.-S."/>
            <person name="Doroghazi J.R."/>
            <person name="Metcalf W.W."/>
        </authorList>
    </citation>
    <scope>NUCLEOTIDE SEQUENCE [LARGE SCALE GENOMIC DNA]</scope>
    <source>
        <strain evidence="4">NRRL ISP-5002</strain>
    </source>
</reference>
<dbReference type="EMBL" id="LGKG01000013">
    <property type="protein sequence ID" value="KPC66420.1"/>
    <property type="molecule type" value="Genomic_DNA"/>
</dbReference>
<dbReference type="PANTHER" id="PTHR42681:SF6">
    <property type="entry name" value="BLL0263 PROTEIN"/>
    <property type="match status" value="1"/>
</dbReference>
<accession>A0A0N0H3Z9</accession>
<gene>
    <name evidence="3" type="ORF">ADL29_04960</name>
</gene>
<evidence type="ECO:0000313" key="4">
    <source>
        <dbReference type="Proteomes" id="UP000037982"/>
    </source>
</evidence>